<dbReference type="PROSITE" id="PS50294">
    <property type="entry name" value="WD_REPEATS_REGION"/>
    <property type="match status" value="1"/>
</dbReference>
<dbReference type="InterPro" id="IPR015943">
    <property type="entry name" value="WD40/YVTN_repeat-like_dom_sf"/>
</dbReference>
<organism evidence="2 3">
    <name type="scientific">Botrytis paeoniae</name>
    <dbReference type="NCBI Taxonomy" id="278948"/>
    <lineage>
        <taxon>Eukaryota</taxon>
        <taxon>Fungi</taxon>
        <taxon>Dikarya</taxon>
        <taxon>Ascomycota</taxon>
        <taxon>Pezizomycotina</taxon>
        <taxon>Leotiomycetes</taxon>
        <taxon>Helotiales</taxon>
        <taxon>Sclerotiniaceae</taxon>
        <taxon>Botrytis</taxon>
    </lineage>
</organism>
<evidence type="ECO:0000313" key="2">
    <source>
        <dbReference type="EMBL" id="TGO20796.1"/>
    </source>
</evidence>
<accession>A0A4Z1F8W9</accession>
<reference evidence="2 3" key="1">
    <citation type="submission" date="2017-12" db="EMBL/GenBank/DDBJ databases">
        <title>Comparative genomics of Botrytis spp.</title>
        <authorList>
            <person name="Valero-Jimenez C.A."/>
            <person name="Tapia P."/>
            <person name="Veloso J."/>
            <person name="Silva-Moreno E."/>
            <person name="Staats M."/>
            <person name="Valdes J.H."/>
            <person name="Van Kan J.A.L."/>
        </authorList>
    </citation>
    <scope>NUCLEOTIDE SEQUENCE [LARGE SCALE GENOMIC DNA]</scope>
    <source>
        <strain evidence="2 3">Bp0003</strain>
    </source>
</reference>
<protein>
    <submittedName>
        <fullName evidence="2">Uncharacterized protein</fullName>
    </submittedName>
</protein>
<dbReference type="InterPro" id="IPR036322">
    <property type="entry name" value="WD40_repeat_dom_sf"/>
</dbReference>
<evidence type="ECO:0000256" key="1">
    <source>
        <dbReference type="PROSITE-ProRule" id="PRU00221"/>
    </source>
</evidence>
<dbReference type="Pfam" id="PF00400">
    <property type="entry name" value="WD40"/>
    <property type="match status" value="1"/>
</dbReference>
<dbReference type="EMBL" id="PQXI01000264">
    <property type="protein sequence ID" value="TGO20796.1"/>
    <property type="molecule type" value="Genomic_DNA"/>
</dbReference>
<dbReference type="SUPFAM" id="SSF50978">
    <property type="entry name" value="WD40 repeat-like"/>
    <property type="match status" value="1"/>
</dbReference>
<evidence type="ECO:0000313" key="3">
    <source>
        <dbReference type="Proteomes" id="UP000297910"/>
    </source>
</evidence>
<feature type="repeat" description="WD" evidence="1">
    <location>
        <begin position="124"/>
        <end position="154"/>
    </location>
</feature>
<keyword evidence="3" id="KW-1185">Reference proteome</keyword>
<proteinExistence type="predicted"/>
<gene>
    <name evidence="2" type="ORF">BPAE_0265g00110</name>
</gene>
<comment type="caution">
    <text evidence="2">The sequence shown here is derived from an EMBL/GenBank/DDBJ whole genome shotgun (WGS) entry which is preliminary data.</text>
</comment>
<keyword evidence="1" id="KW-0853">WD repeat</keyword>
<dbReference type="InterPro" id="IPR001680">
    <property type="entry name" value="WD40_rpt"/>
</dbReference>
<dbReference type="Proteomes" id="UP000297910">
    <property type="component" value="Unassembled WGS sequence"/>
</dbReference>
<dbReference type="AlphaFoldDB" id="A0A4Z1F8W9"/>
<sequence length="154" mass="17663">MLASISIYDDDQVHNFLKCHFLHWLESLSLIGRLQESIGMVDTLMAIIDQIKGSEISRFLYDAKRFILSYYSIIDSSPLQLYSSTLIFAPQRSIIRNTFHNYTPDWILQEPNTDLEWNAVLQTLEGHSDWVRSVAFSTDSKLLASASDDSTIKI</sequence>
<dbReference type="PROSITE" id="PS50082">
    <property type="entry name" value="WD_REPEATS_2"/>
    <property type="match status" value="1"/>
</dbReference>
<name>A0A4Z1F8W9_9HELO</name>
<dbReference type="Gene3D" id="2.130.10.10">
    <property type="entry name" value="YVTN repeat-like/Quinoprotein amine dehydrogenase"/>
    <property type="match status" value="1"/>
</dbReference>